<gene>
    <name evidence="3" type="ORF">Desfe_0964</name>
</gene>
<dbReference type="Proteomes" id="UP000006175">
    <property type="component" value="Chromosome"/>
</dbReference>
<dbReference type="SUPFAM" id="SSF53756">
    <property type="entry name" value="UDP-Glycosyltransferase/glycogen phosphorylase"/>
    <property type="match status" value="1"/>
</dbReference>
<evidence type="ECO:0000313" key="3">
    <source>
        <dbReference type="EMBL" id="AFL66850.1"/>
    </source>
</evidence>
<dbReference type="HOGENOM" id="CLU_873241_0_0_2"/>
<dbReference type="RefSeq" id="WP_014767748.1">
    <property type="nucleotide sequence ID" value="NC_018001.1"/>
</dbReference>
<protein>
    <submittedName>
        <fullName evidence="3">Oligosaccharide biosynthesis protein Alg14 like protein</fullName>
    </submittedName>
</protein>
<feature type="domain" description="Glycosyl transferase family 28 C-terminal" evidence="2">
    <location>
        <begin position="173"/>
        <end position="264"/>
    </location>
</feature>
<dbReference type="eggNOG" id="arCOG01394">
    <property type="taxonomic scope" value="Archaea"/>
</dbReference>
<comment type="similarity">
    <text evidence="1">Belongs to the glycosyltransferase 28 family.</text>
</comment>
<evidence type="ECO:0000259" key="2">
    <source>
        <dbReference type="Pfam" id="PF04101"/>
    </source>
</evidence>
<keyword evidence="4" id="KW-1185">Reference proteome</keyword>
<organism evidence="3 4">
    <name type="scientific">Desulfurococcus amylolyticus DSM 16532</name>
    <dbReference type="NCBI Taxonomy" id="768672"/>
    <lineage>
        <taxon>Archaea</taxon>
        <taxon>Thermoproteota</taxon>
        <taxon>Thermoprotei</taxon>
        <taxon>Desulfurococcales</taxon>
        <taxon>Desulfurococcaceae</taxon>
        <taxon>Desulfurococcus</taxon>
    </lineage>
</organism>
<sequence length="327" mass="37118">MSRVLLIAGYGGHSGFAYTIGYYLVKKGVELDILVPKGYDWVKEKLKGLGEVYEVTLPRRPAEPLYKGMARWFQAFGESVKLCRNNKYPVVFASGSNFSIPPSLVCWLKDSRILTIEDVARFTRRSRATSILYRLGAEVFLHWDEQLQLYRRGIVAGPVYEPAIYESRDEGYILVTTGTFGHKALFDMLDRLEPGRKIVLQTGDVDPEPYKRRHPEWIVFQYTSDIHKWIAGASLVITHYPGTTALTARLSYSKPVIMVYSPRHRLAAPRGDSIILARKLGVIYLDSVEPVSLEEAIREAPLLKPPKYRNGGEYIAEYIMRILRGAG</sequence>
<evidence type="ECO:0000313" key="4">
    <source>
        <dbReference type="Proteomes" id="UP000006175"/>
    </source>
</evidence>
<dbReference type="PANTHER" id="PTHR21015">
    <property type="entry name" value="UDP-N-ACETYLGLUCOSAMINE--N-ACETYLMURAMYL-(PENTAPEPTIDE) PYROPHOSPHORYL-UNDECAPRENOL N-ACETYLGLUCOSAMINE TRANSFERASE 1"/>
    <property type="match status" value="1"/>
</dbReference>
<dbReference type="EMBL" id="CP003321">
    <property type="protein sequence ID" value="AFL66850.1"/>
    <property type="molecule type" value="Genomic_DNA"/>
</dbReference>
<accession>I3XSC6</accession>
<dbReference type="Pfam" id="PF04101">
    <property type="entry name" value="Glyco_tran_28_C"/>
    <property type="match status" value="1"/>
</dbReference>
<reference evidence="3 4" key="1">
    <citation type="journal article" date="2012" name="J. Bacteriol.">
        <title>Complete Genome Sequence of Desulfurococcus fermentans, a Hyperthermophilic Cellulolytic Crenarchaeon Isolated from a Freshwater Hot Spring in Kamchatka, Russia.</title>
        <authorList>
            <person name="Susanti D."/>
            <person name="Johnson E.F."/>
            <person name="Rodriguez J.R."/>
            <person name="Anderson I."/>
            <person name="Perevalova A.A."/>
            <person name="Kyrpides N."/>
            <person name="Lucas S."/>
            <person name="Han J."/>
            <person name="Lapidus A."/>
            <person name="Cheng J.F."/>
            <person name="Goodwin L."/>
            <person name="Pitluck S."/>
            <person name="Mavrommatis K."/>
            <person name="Peters L."/>
            <person name="Land M.L."/>
            <person name="Hauser L."/>
            <person name="Gopalan V."/>
            <person name="Chan P.P."/>
            <person name="Lowe T.M."/>
            <person name="Atomi H."/>
            <person name="Bonch-Osmolovskaya E.A."/>
            <person name="Woyke T."/>
            <person name="Mukhopadhyay B."/>
        </authorList>
    </citation>
    <scope>NUCLEOTIDE SEQUENCE [LARGE SCALE GENOMIC DNA]</scope>
    <source>
        <strain evidence="3 4">DSM 16532</strain>
    </source>
</reference>
<dbReference type="GO" id="GO:0016758">
    <property type="term" value="F:hexosyltransferase activity"/>
    <property type="evidence" value="ECO:0007669"/>
    <property type="project" value="InterPro"/>
</dbReference>
<dbReference type="GeneID" id="13061342"/>
<dbReference type="Gene3D" id="3.40.50.2000">
    <property type="entry name" value="Glycogen Phosphorylase B"/>
    <property type="match status" value="2"/>
</dbReference>
<dbReference type="PANTHER" id="PTHR21015:SF22">
    <property type="entry name" value="GLYCOSYLTRANSFERASE"/>
    <property type="match status" value="1"/>
</dbReference>
<proteinExistence type="inferred from homology"/>
<name>I3XSC6_DESAM</name>
<dbReference type="AlphaFoldDB" id="I3XSC6"/>
<dbReference type="InterPro" id="IPR007235">
    <property type="entry name" value="Glyco_trans_28_C"/>
</dbReference>
<dbReference type="KEGG" id="dfd:Desfe_0964"/>
<evidence type="ECO:0000256" key="1">
    <source>
        <dbReference type="ARBA" id="ARBA00006962"/>
    </source>
</evidence>